<keyword evidence="4" id="KW-1185">Reference proteome</keyword>
<evidence type="ECO:0000256" key="1">
    <source>
        <dbReference type="SAM" id="MobiDB-lite"/>
    </source>
</evidence>
<dbReference type="AlphaFoldDB" id="A0A1Q5UA26"/>
<feature type="region of interest" description="Disordered" evidence="1">
    <location>
        <begin position="533"/>
        <end position="553"/>
    </location>
</feature>
<dbReference type="PANTHER" id="PTHR24148:SF64">
    <property type="entry name" value="HETEROKARYON INCOMPATIBILITY DOMAIN-CONTAINING PROTEIN"/>
    <property type="match status" value="1"/>
</dbReference>
<dbReference type="InterPro" id="IPR052895">
    <property type="entry name" value="HetReg/Transcr_Mod"/>
</dbReference>
<accession>A0A1Q5UA26</accession>
<sequence length="570" mass="64213">MQSMPSLHGSRRITAIVVCDNERLTFDSTTPTYTYTDLNTSDHFRLLELLPGTDSSALECNIQSYRLNAFTLPPYRALSYSGIESQYENLVVAGQKVLIDSPLRQSYEFRHPLFCEGQKLLITTSLRDALRQIRHARLPVKLWVDTICINQENVIERSSHAKMIPRIYRRATNVIVWLGEADGDSNRAITVVQRMVEEINHGRSSSKVLSSENITSFVRFLERPIFRRLWCVVETAVAKDARILCGSLPSPNILTGPYVSYETLGWACSVMRSFVSEHVEFFDEAKRLLLFCELSMQTRLGLRIGKVDPYRLAYDLREYESTNPLDKVFAFYALPRTDCPVSLGEVPVAATKDELARLGTSDPLLMHKLTINWAQTKWEQHAGLGPVCSANTRVDALVEHVNYYYRTVITLLECVLESCGGGSREDGSAVFSKLWEAVDLQQKAIRQFLDKNTDEIASSDELVMFRRISTDLESSLWLYEEICTSHVDGKYGPEDTPYLRNRIEAVERMQNCLGSADDSSSCIGSIDYDSDRDFDRGLHSPEPASEVSSKTVGVNDVSGSLSQLAKLSGD</sequence>
<evidence type="ECO:0000259" key="2">
    <source>
        <dbReference type="Pfam" id="PF06985"/>
    </source>
</evidence>
<dbReference type="Pfam" id="PF06985">
    <property type="entry name" value="HET"/>
    <property type="match status" value="1"/>
</dbReference>
<dbReference type="Proteomes" id="UP000186955">
    <property type="component" value="Unassembled WGS sequence"/>
</dbReference>
<comment type="caution">
    <text evidence="3">The sequence shown here is derived from an EMBL/GenBank/DDBJ whole genome shotgun (WGS) entry which is preliminary data.</text>
</comment>
<dbReference type="EMBL" id="MNBE01000551">
    <property type="protein sequence ID" value="OKP09323.1"/>
    <property type="molecule type" value="Genomic_DNA"/>
</dbReference>
<name>A0A1Q5UA26_9EURO</name>
<gene>
    <name evidence="3" type="ORF">PENSUB_5333</name>
</gene>
<evidence type="ECO:0000313" key="3">
    <source>
        <dbReference type="EMBL" id="OKP09323.1"/>
    </source>
</evidence>
<dbReference type="InterPro" id="IPR010730">
    <property type="entry name" value="HET"/>
</dbReference>
<evidence type="ECO:0000313" key="4">
    <source>
        <dbReference type="Proteomes" id="UP000186955"/>
    </source>
</evidence>
<feature type="domain" description="Heterokaryon incompatibility" evidence="2">
    <location>
        <begin position="75"/>
        <end position="234"/>
    </location>
</feature>
<protein>
    <submittedName>
        <fullName evidence="3">Heterokaryon incompatibility protein 6, OR allele</fullName>
    </submittedName>
</protein>
<reference evidence="3 4" key="1">
    <citation type="submission" date="2016-10" db="EMBL/GenBank/DDBJ databases">
        <title>Genome sequence of the ascomycete fungus Penicillium subrubescens.</title>
        <authorList>
            <person name="De Vries R.P."/>
            <person name="Peng M."/>
            <person name="Dilokpimol A."/>
            <person name="Hilden K."/>
            <person name="Makela M.R."/>
            <person name="Grigoriev I."/>
            <person name="Riley R."/>
            <person name="Granchi Z."/>
        </authorList>
    </citation>
    <scope>NUCLEOTIDE SEQUENCE [LARGE SCALE GENOMIC DNA]</scope>
    <source>
        <strain evidence="3 4">CBS 132785</strain>
    </source>
</reference>
<organism evidence="3 4">
    <name type="scientific">Penicillium subrubescens</name>
    <dbReference type="NCBI Taxonomy" id="1316194"/>
    <lineage>
        <taxon>Eukaryota</taxon>
        <taxon>Fungi</taxon>
        <taxon>Dikarya</taxon>
        <taxon>Ascomycota</taxon>
        <taxon>Pezizomycotina</taxon>
        <taxon>Eurotiomycetes</taxon>
        <taxon>Eurotiomycetidae</taxon>
        <taxon>Eurotiales</taxon>
        <taxon>Aspergillaceae</taxon>
        <taxon>Penicillium</taxon>
    </lineage>
</organism>
<proteinExistence type="predicted"/>
<dbReference type="PANTHER" id="PTHR24148">
    <property type="entry name" value="ANKYRIN REPEAT DOMAIN-CONTAINING PROTEIN 39 HOMOLOG-RELATED"/>
    <property type="match status" value="1"/>
</dbReference>